<evidence type="ECO:0000256" key="4">
    <source>
        <dbReference type="ARBA" id="ARBA00023136"/>
    </source>
</evidence>
<protein>
    <recommendedName>
        <fullName evidence="7">GPP34 family phosphoprotein</fullName>
    </recommendedName>
</protein>
<gene>
    <name evidence="5" type="ORF">BJZ21_002665</name>
</gene>
<dbReference type="EMBL" id="JACCBG010000001">
    <property type="protein sequence ID" value="NYD42582.1"/>
    <property type="molecule type" value="Genomic_DNA"/>
</dbReference>
<name>A0A7Y9E7U2_9ACTN</name>
<comment type="subcellular location">
    <subcellularLocation>
        <location evidence="1">Golgi apparatus membrane</location>
        <topology evidence="1">Peripheral membrane protein</topology>
        <orientation evidence="1">Cytoplasmic side</orientation>
    </subcellularLocation>
</comment>
<keyword evidence="3" id="KW-0446">Lipid-binding</keyword>
<dbReference type="GO" id="GO:0012505">
    <property type="term" value="C:endomembrane system"/>
    <property type="evidence" value="ECO:0007669"/>
    <property type="project" value="UniProtKB-ARBA"/>
</dbReference>
<accession>A0A7Y9E7U2</accession>
<keyword evidence="6" id="KW-1185">Reference proteome</keyword>
<evidence type="ECO:0008006" key="7">
    <source>
        <dbReference type="Google" id="ProtNLM"/>
    </source>
</evidence>
<dbReference type="Pfam" id="PF05719">
    <property type="entry name" value="GPP34"/>
    <property type="match status" value="1"/>
</dbReference>
<reference evidence="5 6" key="1">
    <citation type="submission" date="2020-07" db="EMBL/GenBank/DDBJ databases">
        <title>Sequencing the genomes of 1000 actinobacteria strains.</title>
        <authorList>
            <person name="Klenk H.-P."/>
        </authorList>
    </citation>
    <scope>NUCLEOTIDE SEQUENCE [LARGE SCALE GENOMIC DNA]</scope>
    <source>
        <strain evidence="5 6">DSM 21350</strain>
    </source>
</reference>
<evidence type="ECO:0000256" key="2">
    <source>
        <dbReference type="ARBA" id="ARBA00023034"/>
    </source>
</evidence>
<dbReference type="InterPro" id="IPR038261">
    <property type="entry name" value="GPP34-like_sf"/>
</dbReference>
<dbReference type="RefSeq" id="WP_179664209.1">
    <property type="nucleotide sequence ID" value="NZ_JACCBG010000001.1"/>
</dbReference>
<evidence type="ECO:0000313" key="6">
    <source>
        <dbReference type="Proteomes" id="UP000535511"/>
    </source>
</evidence>
<sequence length="226" mass="24361">MRLIAEDLLLLLLDDRRGTPASQHTDLCLGGAVLAELALLGAVTVSERKGMWRSARVRVVPGAVVEDEVLRDGLALVAQKERSAQDLVRRLGKGLRERLGERLVARGILQRRDERVLGLFPRTRWPEVDSTHEEQLRRQLTATLCAGAEPDERTGTLVALLSAVDRAHRSVDHEGLSSREVRRRAKQVAEGDWAADAVREAVQAATAATVAAIAASSAAASSAGSS</sequence>
<proteinExistence type="predicted"/>
<evidence type="ECO:0000313" key="5">
    <source>
        <dbReference type="EMBL" id="NYD42582.1"/>
    </source>
</evidence>
<evidence type="ECO:0000256" key="1">
    <source>
        <dbReference type="ARBA" id="ARBA00004255"/>
    </source>
</evidence>
<dbReference type="Proteomes" id="UP000535511">
    <property type="component" value="Unassembled WGS sequence"/>
</dbReference>
<evidence type="ECO:0000256" key="3">
    <source>
        <dbReference type="ARBA" id="ARBA00023121"/>
    </source>
</evidence>
<dbReference type="AlphaFoldDB" id="A0A7Y9E7U2"/>
<organism evidence="5 6">
    <name type="scientific">Nocardioides panaciterrulae</name>
    <dbReference type="NCBI Taxonomy" id="661492"/>
    <lineage>
        <taxon>Bacteria</taxon>
        <taxon>Bacillati</taxon>
        <taxon>Actinomycetota</taxon>
        <taxon>Actinomycetes</taxon>
        <taxon>Propionibacteriales</taxon>
        <taxon>Nocardioidaceae</taxon>
        <taxon>Nocardioides</taxon>
    </lineage>
</organism>
<keyword evidence="4" id="KW-0472">Membrane</keyword>
<keyword evidence="2" id="KW-0333">Golgi apparatus</keyword>
<comment type="caution">
    <text evidence="5">The sequence shown here is derived from an EMBL/GenBank/DDBJ whole genome shotgun (WGS) entry which is preliminary data.</text>
</comment>
<dbReference type="Gene3D" id="1.10.3630.10">
    <property type="entry name" value="yeast vps74-n-term truncation variant domain like"/>
    <property type="match status" value="1"/>
</dbReference>
<dbReference type="InterPro" id="IPR008628">
    <property type="entry name" value="GPP34-like"/>
</dbReference>
<dbReference type="GO" id="GO:0005737">
    <property type="term" value="C:cytoplasm"/>
    <property type="evidence" value="ECO:0007669"/>
    <property type="project" value="UniProtKB-ARBA"/>
</dbReference>
<dbReference type="GO" id="GO:0070273">
    <property type="term" value="F:phosphatidylinositol-4-phosphate binding"/>
    <property type="evidence" value="ECO:0007669"/>
    <property type="project" value="InterPro"/>
</dbReference>